<feature type="transmembrane region" description="Helical" evidence="1">
    <location>
        <begin position="102"/>
        <end position="123"/>
    </location>
</feature>
<protein>
    <submittedName>
        <fullName evidence="2">Membrane protein</fullName>
    </submittedName>
</protein>
<feature type="transmembrane region" description="Helical" evidence="1">
    <location>
        <begin position="186"/>
        <end position="206"/>
    </location>
</feature>
<organism evidence="2 3">
    <name type="scientific">Actinorhabdospora filicis</name>
    <dbReference type="NCBI Taxonomy" id="1785913"/>
    <lineage>
        <taxon>Bacteria</taxon>
        <taxon>Bacillati</taxon>
        <taxon>Actinomycetota</taxon>
        <taxon>Actinomycetes</taxon>
        <taxon>Micromonosporales</taxon>
        <taxon>Micromonosporaceae</taxon>
        <taxon>Actinorhabdospora</taxon>
    </lineage>
</organism>
<evidence type="ECO:0000313" key="3">
    <source>
        <dbReference type="Proteomes" id="UP001165079"/>
    </source>
</evidence>
<evidence type="ECO:0000313" key="2">
    <source>
        <dbReference type="EMBL" id="GLZ80087.1"/>
    </source>
</evidence>
<feature type="transmembrane region" description="Helical" evidence="1">
    <location>
        <begin position="78"/>
        <end position="96"/>
    </location>
</feature>
<accession>A0A9W6SQM5</accession>
<keyword evidence="1" id="KW-0812">Transmembrane</keyword>
<keyword evidence="1" id="KW-1133">Transmembrane helix</keyword>
<dbReference type="EMBL" id="BSTX01000003">
    <property type="protein sequence ID" value="GLZ80087.1"/>
    <property type="molecule type" value="Genomic_DNA"/>
</dbReference>
<keyword evidence="1" id="KW-0472">Membrane</keyword>
<proteinExistence type="predicted"/>
<comment type="caution">
    <text evidence="2">The sequence shown here is derived from an EMBL/GenBank/DDBJ whole genome shotgun (WGS) entry which is preliminary data.</text>
</comment>
<dbReference type="AlphaFoldDB" id="A0A9W6SQM5"/>
<feature type="transmembrane region" description="Helical" evidence="1">
    <location>
        <begin position="55"/>
        <end position="71"/>
    </location>
</feature>
<keyword evidence="3" id="KW-1185">Reference proteome</keyword>
<feature type="transmembrane region" description="Helical" evidence="1">
    <location>
        <begin position="31"/>
        <end position="49"/>
    </location>
</feature>
<dbReference type="Pfam" id="PF11361">
    <property type="entry name" value="DUF3159"/>
    <property type="match status" value="1"/>
</dbReference>
<name>A0A9W6SQM5_9ACTN</name>
<dbReference type="InterPro" id="IPR016566">
    <property type="entry name" value="UCP010219"/>
</dbReference>
<feature type="transmembrane region" description="Helical" evidence="1">
    <location>
        <begin position="149"/>
        <end position="166"/>
    </location>
</feature>
<dbReference type="Proteomes" id="UP001165079">
    <property type="component" value="Unassembled WGS sequence"/>
</dbReference>
<reference evidence="2" key="1">
    <citation type="submission" date="2023-03" db="EMBL/GenBank/DDBJ databases">
        <title>Actinorhabdospora filicis NBRC 111898.</title>
        <authorList>
            <person name="Ichikawa N."/>
            <person name="Sato H."/>
            <person name="Tonouchi N."/>
        </authorList>
    </citation>
    <scope>NUCLEOTIDE SEQUENCE</scope>
    <source>
        <strain evidence="2">NBRC 111898</strain>
    </source>
</reference>
<evidence type="ECO:0000256" key="1">
    <source>
        <dbReference type="SAM" id="Phobius"/>
    </source>
</evidence>
<gene>
    <name evidence="2" type="ORF">Afil01_48940</name>
</gene>
<sequence>MTDQQPAATGKEAAEQPFGEQLAGQLGGVRGIIEASVPVAVFVIMNIVWDLRPAIITAAASAVAIAVWRLVRKETIRHAINGLFGIAVGAYLAWKSGEASDFYLPGILIGLAYGLGMLVSVLFRQPAVGWVWAVVAGGGKKEWRDNPRLLRIFTWLTILWGVVWLAKNILRWTLYAMSAETTLGVVTLVAGYPVTGGLVAITIWAVRKDLSLKRAAA</sequence>